<accession>A8ZMT7</accession>
<evidence type="ECO:0000313" key="2">
    <source>
        <dbReference type="Proteomes" id="UP000000268"/>
    </source>
</evidence>
<sequence length="40" mass="4399">MIGAAFSLVGGKPRVVLRAKQVNQRRHERRVAEGNNAAIK</sequence>
<name>A8ZMT7_ACAM1</name>
<dbReference type="AlphaFoldDB" id="A8ZMT7"/>
<protein>
    <submittedName>
        <fullName evidence="1">Uncharacterized protein</fullName>
    </submittedName>
</protein>
<dbReference type="EMBL" id="CP000840">
    <property type="protein sequence ID" value="ABW32136.1"/>
    <property type="molecule type" value="Genomic_DNA"/>
</dbReference>
<reference evidence="1 2" key="1">
    <citation type="journal article" date="2008" name="Proc. Natl. Acad. Sci. U.S.A.">
        <title>Niche adaptation and genome expansion in the chlorophyll d-producing cyanobacterium Acaryochloris marina.</title>
        <authorList>
            <person name="Swingley W.D."/>
            <person name="Chen M."/>
            <person name="Cheung P.C."/>
            <person name="Conrad A.L."/>
            <person name="Dejesa L.C."/>
            <person name="Hao J."/>
            <person name="Honchak B.M."/>
            <person name="Karbach L.E."/>
            <person name="Kurdoglu A."/>
            <person name="Lahiri S."/>
            <person name="Mastrian S.D."/>
            <person name="Miyashita H."/>
            <person name="Page L."/>
            <person name="Ramakrishna P."/>
            <person name="Satoh S."/>
            <person name="Sattley W.M."/>
            <person name="Shimada Y."/>
            <person name="Taylor H.L."/>
            <person name="Tomo T."/>
            <person name="Tsuchiya T."/>
            <person name="Wang Z.T."/>
            <person name="Raymond J."/>
            <person name="Mimuro M."/>
            <person name="Blankenship R.E."/>
            <person name="Touchman J.W."/>
        </authorList>
    </citation>
    <scope>NUCLEOTIDE SEQUENCE [LARGE SCALE GENOMIC DNA]</scope>
    <source>
        <strain evidence="2">MBIC 11017</strain>
        <plasmid evidence="2">Plasmid pREB3</plasmid>
    </source>
</reference>
<proteinExistence type="predicted"/>
<keyword evidence="2" id="KW-1185">Reference proteome</keyword>
<dbReference type="HOGENOM" id="CLU_3283160_0_0_3"/>
<gene>
    <name evidence="1" type="ordered locus">AM1_C0200</name>
</gene>
<organism evidence="1 2">
    <name type="scientific">Acaryochloris marina (strain MBIC 11017)</name>
    <dbReference type="NCBI Taxonomy" id="329726"/>
    <lineage>
        <taxon>Bacteria</taxon>
        <taxon>Bacillati</taxon>
        <taxon>Cyanobacteriota</taxon>
        <taxon>Cyanophyceae</taxon>
        <taxon>Acaryochloridales</taxon>
        <taxon>Acaryochloridaceae</taxon>
        <taxon>Acaryochloris</taxon>
    </lineage>
</organism>
<dbReference type="KEGG" id="amr:AM1_C0200"/>
<evidence type="ECO:0000313" key="1">
    <source>
        <dbReference type="EMBL" id="ABW32136.1"/>
    </source>
</evidence>
<keyword evidence="1" id="KW-0614">Plasmid</keyword>
<geneLocation type="plasmid" evidence="1 2">
    <name>pREB3</name>
</geneLocation>
<dbReference type="Proteomes" id="UP000000268">
    <property type="component" value="Plasmid pREB3"/>
</dbReference>